<evidence type="ECO:0000313" key="1">
    <source>
        <dbReference type="EMBL" id="VFK40500.1"/>
    </source>
</evidence>
<gene>
    <name evidence="1" type="ORF">BECKTC1821E_GA0114239_100777</name>
</gene>
<organism evidence="1">
    <name type="scientific">Candidatus Kentrum sp. TC</name>
    <dbReference type="NCBI Taxonomy" id="2126339"/>
    <lineage>
        <taxon>Bacteria</taxon>
        <taxon>Pseudomonadati</taxon>
        <taxon>Pseudomonadota</taxon>
        <taxon>Gammaproteobacteria</taxon>
        <taxon>Candidatus Kentrum</taxon>
    </lineage>
</organism>
<reference evidence="1" key="1">
    <citation type="submission" date="2019-02" db="EMBL/GenBank/DDBJ databases">
        <authorList>
            <person name="Gruber-Vodicka R. H."/>
            <person name="Seah K. B. B."/>
        </authorList>
    </citation>
    <scope>NUCLEOTIDE SEQUENCE</scope>
    <source>
        <strain evidence="1">BECK_BZ125</strain>
    </source>
</reference>
<protein>
    <submittedName>
        <fullName evidence="1">Uncharacterized protein</fullName>
    </submittedName>
</protein>
<sequence length="121" mass="13969">MTVAMIVSLPVSVQLRQESRWPIYQNSLYRKSKNVHREWPNAYFVELGLFTACTNPDYRRANFDEETTNLRPVRGRTAHTVRREGWGNSSLTSGVCQASCPVISNTNYQILVFWLGSPWED</sequence>
<accession>A0A450YG27</accession>
<name>A0A450YG27_9GAMM</name>
<dbReference type="AlphaFoldDB" id="A0A450YG27"/>
<proteinExistence type="predicted"/>
<dbReference type="EMBL" id="CAADFT010000007">
    <property type="protein sequence ID" value="VFK40500.1"/>
    <property type="molecule type" value="Genomic_DNA"/>
</dbReference>